<dbReference type="GO" id="GO:0003676">
    <property type="term" value="F:nucleic acid binding"/>
    <property type="evidence" value="ECO:0007669"/>
    <property type="project" value="InterPro"/>
</dbReference>
<dbReference type="AlphaFoldDB" id="A0A9R0E449"/>
<name>A0A9R0E449_SPOFR</name>
<dbReference type="PROSITE" id="PS50174">
    <property type="entry name" value="G_PATCH"/>
    <property type="match status" value="1"/>
</dbReference>
<gene>
    <name evidence="4" type="primary">LOC118279749</name>
</gene>
<feature type="region of interest" description="Disordered" evidence="1">
    <location>
        <begin position="571"/>
        <end position="606"/>
    </location>
</feature>
<dbReference type="OrthoDB" id="6911085at2759"/>
<evidence type="ECO:0000259" key="2">
    <source>
        <dbReference type="PROSITE" id="PS50174"/>
    </source>
</evidence>
<feature type="compositionally biased region" description="Basic and acidic residues" evidence="1">
    <location>
        <begin position="489"/>
        <end position="499"/>
    </location>
</feature>
<sequence>MALAKSNLDVALGCDNCKNSDKNGSGIKSSISSNDNQKENTRNKVSEMCENCKEDLPPKSGENAAKVDATPPKNKRRKLNDVFDDYVKKLDYNILCLNFMKLQNFIDNDEIKFMYLPFFYNVKAYEEFFKMIIDDMELLESQSLDDYKYRNVCDNILQLMLLKKADFKLAHAYKYVENVKNIILTVEKKYFGAPDGTPVSSTPNSETDLSLSPAASISTGSQSSSPSDQVSIGFKTHCLRVTLAFIQNKAKSKIFPELNDEQIQYLNSLIQSEDVTDSDPVIQDLCSTLRDELKTFYNNYDLKMQTIESGNEKKYLLMEKTEKPPATTVISQPSDSNISTNMNPPQPQASNNRAQICASQLIKVRKSNTLATAEFAKKALIEILKFMDSDKPMIVFSPNDGNEYWFYRQCIKWPKPDPRVQWTEETCKLFRQLKDMLPTYKVYAATKKIKKKKKGGFVDPYLKFQNIIVSDDSDSDAESSSRASSVDKTPAREKPRKVNEKITWRGLELERKGKLREGLANPVQSDKAMRMMRGMGWSGGALGARGTGIIEPIMLEIDQVKGVGFGHKKRDVAKQQSAQKKTPFPKSTQDWINNDEQTDTQPSDSDVIVEKTKQLLQENISFDEMLKKNKNDSKTLVIRKITKTGIINKPDSSSKSPENKPKSSKTPDIETQNLKPLENEEQLNNTAKSVRDNNTTAKRSPKLIVAGESALQNIPKSV</sequence>
<reference evidence="4" key="1">
    <citation type="submission" date="2025-08" db="UniProtKB">
        <authorList>
            <consortium name="RefSeq"/>
        </authorList>
    </citation>
    <scope>IDENTIFICATION</scope>
    <source>
        <tissue evidence="4">Whole larval tissue</tissue>
    </source>
</reference>
<feature type="region of interest" description="Disordered" evidence="1">
    <location>
        <begin position="647"/>
        <end position="704"/>
    </location>
</feature>
<proteinExistence type="predicted"/>
<evidence type="ECO:0000313" key="4">
    <source>
        <dbReference type="RefSeq" id="XP_050558419.1"/>
    </source>
</evidence>
<accession>A0A9R0E449</accession>
<evidence type="ECO:0000256" key="1">
    <source>
        <dbReference type="SAM" id="MobiDB-lite"/>
    </source>
</evidence>
<feature type="region of interest" description="Disordered" evidence="1">
    <location>
        <begin position="196"/>
        <end position="229"/>
    </location>
</feature>
<evidence type="ECO:0000313" key="3">
    <source>
        <dbReference type="Proteomes" id="UP000829999"/>
    </source>
</evidence>
<feature type="compositionally biased region" description="Polar residues" evidence="1">
    <location>
        <begin position="682"/>
        <end position="698"/>
    </location>
</feature>
<dbReference type="Pfam" id="PF01585">
    <property type="entry name" value="G-patch"/>
    <property type="match status" value="1"/>
</dbReference>
<dbReference type="InterPro" id="IPR000467">
    <property type="entry name" value="G_patch_dom"/>
</dbReference>
<keyword evidence="3" id="KW-1185">Reference proteome</keyword>
<dbReference type="GeneID" id="118279749"/>
<feature type="compositionally biased region" description="Polar residues" evidence="1">
    <location>
        <begin position="198"/>
        <end position="210"/>
    </location>
</feature>
<feature type="region of interest" description="Disordered" evidence="1">
    <location>
        <begin position="472"/>
        <end position="499"/>
    </location>
</feature>
<feature type="domain" description="G-patch" evidence="2">
    <location>
        <begin position="524"/>
        <end position="570"/>
    </location>
</feature>
<feature type="compositionally biased region" description="Basic and acidic residues" evidence="1">
    <location>
        <begin position="657"/>
        <end position="668"/>
    </location>
</feature>
<feature type="compositionally biased region" description="Low complexity" evidence="1">
    <location>
        <begin position="22"/>
        <end position="35"/>
    </location>
</feature>
<dbReference type="Proteomes" id="UP000829999">
    <property type="component" value="Chromosome 22"/>
</dbReference>
<feature type="region of interest" description="Disordered" evidence="1">
    <location>
        <begin position="19"/>
        <end position="44"/>
    </location>
</feature>
<dbReference type="SMART" id="SM00443">
    <property type="entry name" value="G_patch"/>
    <property type="match status" value="1"/>
</dbReference>
<feature type="compositionally biased region" description="Polar residues" evidence="1">
    <location>
        <begin position="574"/>
        <end position="604"/>
    </location>
</feature>
<feature type="compositionally biased region" description="Low complexity" evidence="1">
    <location>
        <begin position="212"/>
        <end position="229"/>
    </location>
</feature>
<dbReference type="RefSeq" id="XP_050558419.1">
    <property type="nucleotide sequence ID" value="XM_050702462.1"/>
</dbReference>
<protein>
    <submittedName>
        <fullName evidence="4">Uncharacterized protein LOC118279749</fullName>
    </submittedName>
</protein>
<organism evidence="3 4">
    <name type="scientific">Spodoptera frugiperda</name>
    <name type="common">Fall armyworm</name>
    <dbReference type="NCBI Taxonomy" id="7108"/>
    <lineage>
        <taxon>Eukaryota</taxon>
        <taxon>Metazoa</taxon>
        <taxon>Ecdysozoa</taxon>
        <taxon>Arthropoda</taxon>
        <taxon>Hexapoda</taxon>
        <taxon>Insecta</taxon>
        <taxon>Pterygota</taxon>
        <taxon>Neoptera</taxon>
        <taxon>Endopterygota</taxon>
        <taxon>Lepidoptera</taxon>
        <taxon>Glossata</taxon>
        <taxon>Ditrysia</taxon>
        <taxon>Noctuoidea</taxon>
        <taxon>Noctuidae</taxon>
        <taxon>Amphipyrinae</taxon>
        <taxon>Spodoptera</taxon>
    </lineage>
</organism>
<feature type="compositionally biased region" description="Low complexity" evidence="1">
    <location>
        <begin position="478"/>
        <end position="487"/>
    </location>
</feature>